<reference evidence="1" key="1">
    <citation type="submission" date="2018-04" db="EMBL/GenBank/DDBJ databases">
        <title>Transcriptome of Schizaphis graminum biotype I.</title>
        <authorList>
            <person name="Scully E.D."/>
            <person name="Geib S.M."/>
            <person name="Palmer N.A."/>
            <person name="Koch K."/>
            <person name="Bradshaw J."/>
            <person name="Heng-Moss T."/>
            <person name="Sarath G."/>
        </authorList>
    </citation>
    <scope>NUCLEOTIDE SEQUENCE</scope>
</reference>
<protein>
    <submittedName>
        <fullName evidence="1">Uncharacterized protein</fullName>
    </submittedName>
</protein>
<dbReference type="EMBL" id="GGMR01004094">
    <property type="protein sequence ID" value="MBY16713.1"/>
    <property type="molecule type" value="Transcribed_RNA"/>
</dbReference>
<name>A0A2S2NHP2_SCHGA</name>
<sequence>MKFNLNFDIFRINSNFKHLYRNNWKPTTETRVAMLMIHQNSHVRRHPKRTLGNENRCGTVRRNFLDACCAAAAPNLICFAVVRPRGVGKQHVDTTPSKVIMHIFIRLATQI</sequence>
<evidence type="ECO:0000313" key="1">
    <source>
        <dbReference type="EMBL" id="MBY16713.1"/>
    </source>
</evidence>
<dbReference type="AlphaFoldDB" id="A0A2S2NHP2"/>
<gene>
    <name evidence="1" type="ORF">g.44030</name>
</gene>
<organism evidence="1">
    <name type="scientific">Schizaphis graminum</name>
    <name type="common">Green bug aphid</name>
    <dbReference type="NCBI Taxonomy" id="13262"/>
    <lineage>
        <taxon>Eukaryota</taxon>
        <taxon>Metazoa</taxon>
        <taxon>Ecdysozoa</taxon>
        <taxon>Arthropoda</taxon>
        <taxon>Hexapoda</taxon>
        <taxon>Insecta</taxon>
        <taxon>Pterygota</taxon>
        <taxon>Neoptera</taxon>
        <taxon>Paraneoptera</taxon>
        <taxon>Hemiptera</taxon>
        <taxon>Sternorrhyncha</taxon>
        <taxon>Aphidomorpha</taxon>
        <taxon>Aphidoidea</taxon>
        <taxon>Aphididae</taxon>
        <taxon>Aphidini</taxon>
        <taxon>Schizaphis</taxon>
    </lineage>
</organism>
<accession>A0A2S2NHP2</accession>
<proteinExistence type="predicted"/>